<reference evidence="1" key="1">
    <citation type="submission" date="2013-01" db="EMBL/GenBank/DDBJ databases">
        <title>Genome assembly of Mariniradius saccharolyticus AK6.</title>
        <authorList>
            <person name="Vaidya B."/>
            <person name="Khatri I."/>
            <person name="Tanuku N.R.S."/>
            <person name="Subramanian S."/>
            <person name="Pinnaka A."/>
        </authorList>
    </citation>
    <scope>NUCLEOTIDE SEQUENCE [LARGE SCALE GENOMIC DNA]</scope>
    <source>
        <strain evidence="1">AK6</strain>
    </source>
</reference>
<keyword evidence="2" id="KW-1185">Reference proteome</keyword>
<proteinExistence type="predicted"/>
<organism evidence="1 2">
    <name type="scientific">Mariniradius saccharolyticus AK6</name>
    <dbReference type="NCBI Taxonomy" id="1239962"/>
    <lineage>
        <taxon>Bacteria</taxon>
        <taxon>Pseudomonadati</taxon>
        <taxon>Bacteroidota</taxon>
        <taxon>Cytophagia</taxon>
        <taxon>Cytophagales</taxon>
        <taxon>Cyclobacteriaceae</taxon>
        <taxon>Mariniradius</taxon>
    </lineage>
</organism>
<comment type="caution">
    <text evidence="1">The sequence shown here is derived from an EMBL/GenBank/DDBJ whole genome shotgun (WGS) entry which is preliminary data.</text>
</comment>
<dbReference type="EMBL" id="AMZY02000002">
    <property type="protein sequence ID" value="EMS35171.1"/>
    <property type="molecule type" value="Genomic_DNA"/>
</dbReference>
<dbReference type="STRING" id="1239962.C943_02246"/>
<dbReference type="Proteomes" id="UP000010953">
    <property type="component" value="Unassembled WGS sequence"/>
</dbReference>
<sequence length="380" mass="44460">MKPFFIFLCAMYLIADEISAQTYSFLVKNLNEKKALEYAHIQLGNSHFGAVTEINGYANFTLPGNQKDSIIYVSHIGYGKVSIDLRHLETSKVNEVFLQVSDLEIAEFSIVDLDLSPYEFYSRAVNLVNDTFYSKNYSGLCEYEERVMEDGRETFSYNMDIVLVSNGFSAAKGKNIYISNDDAYFVEMNYFKGAQHYTLLKVAEMLDYRFKYDPPKFDQDNNLTLFFLEYKSSIERQTFLIPNLKDGDQWYFEDILEIGDESYAKVTYSKTGSKASFLISIKDYSIHTIWFNISDSDRNFQNDMERYTHGSLNGRIDYFKVDGKSKLKQFELISHRHISKDGIQLGEKRIFSTLTMKNLYQRIPKRRDKIDLYFIDKFYK</sequence>
<dbReference type="SUPFAM" id="SSF49464">
    <property type="entry name" value="Carboxypeptidase regulatory domain-like"/>
    <property type="match status" value="1"/>
</dbReference>
<evidence type="ECO:0008006" key="3">
    <source>
        <dbReference type="Google" id="ProtNLM"/>
    </source>
</evidence>
<evidence type="ECO:0000313" key="2">
    <source>
        <dbReference type="Proteomes" id="UP000010953"/>
    </source>
</evidence>
<name>M7YDC1_9BACT</name>
<dbReference type="AlphaFoldDB" id="M7YDC1"/>
<gene>
    <name evidence="1" type="ORF">C943_02246</name>
</gene>
<dbReference type="InParanoid" id="M7YDC1"/>
<accession>M7YDC1</accession>
<evidence type="ECO:0000313" key="1">
    <source>
        <dbReference type="EMBL" id="EMS35171.1"/>
    </source>
</evidence>
<protein>
    <recommendedName>
        <fullName evidence="3">Carboxypeptidase-like regulatory domain-containing protein</fullName>
    </recommendedName>
</protein>
<dbReference type="InterPro" id="IPR008969">
    <property type="entry name" value="CarboxyPept-like_regulatory"/>
</dbReference>